<reference evidence="1 2" key="1">
    <citation type="journal article" date="2023" name="Science">
        <title>Complex scaffold remodeling in plant triterpene biosynthesis.</title>
        <authorList>
            <person name="De La Pena R."/>
            <person name="Hodgson H."/>
            <person name="Liu J.C."/>
            <person name="Stephenson M.J."/>
            <person name="Martin A.C."/>
            <person name="Owen C."/>
            <person name="Harkess A."/>
            <person name="Leebens-Mack J."/>
            <person name="Jimenez L.E."/>
            <person name="Osbourn A."/>
            <person name="Sattely E.S."/>
        </authorList>
    </citation>
    <scope>NUCLEOTIDE SEQUENCE [LARGE SCALE GENOMIC DNA]</scope>
    <source>
        <strain evidence="2">cv. JPN11</strain>
        <tissue evidence="1">Leaf</tissue>
    </source>
</reference>
<protein>
    <submittedName>
        <fullName evidence="1">Disease resistance protein</fullName>
    </submittedName>
</protein>
<evidence type="ECO:0000313" key="1">
    <source>
        <dbReference type="EMBL" id="KAJ4721531.1"/>
    </source>
</evidence>
<keyword evidence="2" id="KW-1185">Reference proteome</keyword>
<organism evidence="1 2">
    <name type="scientific">Melia azedarach</name>
    <name type="common">Chinaberry tree</name>
    <dbReference type="NCBI Taxonomy" id="155640"/>
    <lineage>
        <taxon>Eukaryota</taxon>
        <taxon>Viridiplantae</taxon>
        <taxon>Streptophyta</taxon>
        <taxon>Embryophyta</taxon>
        <taxon>Tracheophyta</taxon>
        <taxon>Spermatophyta</taxon>
        <taxon>Magnoliopsida</taxon>
        <taxon>eudicotyledons</taxon>
        <taxon>Gunneridae</taxon>
        <taxon>Pentapetalae</taxon>
        <taxon>rosids</taxon>
        <taxon>malvids</taxon>
        <taxon>Sapindales</taxon>
        <taxon>Meliaceae</taxon>
        <taxon>Melia</taxon>
    </lineage>
</organism>
<gene>
    <name evidence="1" type="ORF">OWV82_009207</name>
</gene>
<proteinExistence type="predicted"/>
<sequence>MADIIVNVAIEVAKCVLGPIGRRSSYLRNYASNFENLSKGVEKLTDARESMQIKVDGAHRKGEKIEKRVERWLINVEKKIDEAENLIKEEEEANKKCFRGLCPNLKKRYQLSKKAVMVEKEVVGLKEEAEKFDQISYRAVLEELWLSSVKGYEAFDSRMSTTTLVKEVAKQAKKDKLFDEVIFAELSQSANTKKFQAEIAEKLGLKLHEETESGRASRLCGRLKNQKKVLVVLDNMWKHLDLENVGIPYGDDHKGCKLLLTARDRNVLLKTGSKDNFFISVLGEEEAWRLFKKMAGDDVENRKLKSTAMDCSQGM</sequence>
<dbReference type="EMBL" id="CM051397">
    <property type="protein sequence ID" value="KAJ4721531.1"/>
    <property type="molecule type" value="Genomic_DNA"/>
</dbReference>
<accession>A0ACC1YDJ8</accession>
<evidence type="ECO:0000313" key="2">
    <source>
        <dbReference type="Proteomes" id="UP001164539"/>
    </source>
</evidence>
<name>A0ACC1YDJ8_MELAZ</name>
<dbReference type="Proteomes" id="UP001164539">
    <property type="component" value="Chromosome 4"/>
</dbReference>
<comment type="caution">
    <text evidence="1">The sequence shown here is derived from an EMBL/GenBank/DDBJ whole genome shotgun (WGS) entry which is preliminary data.</text>
</comment>